<dbReference type="EMBL" id="JAJSOF020000001">
    <property type="protein sequence ID" value="KAJ4451884.1"/>
    <property type="molecule type" value="Genomic_DNA"/>
</dbReference>
<sequence length="443" mass="51469">MIAIQPPSSFVHIPLQCDVIDVHRPGEIRNTLNKKCNAVHAVKPEKVLLPPLHIKFGLMNNFVKAMDKRGEGFAYYVRNMFPKLSEAKVKEGIFVGPQIRKRLKDENFEELEAWNAYGSVVSGFLGKSFAPVTSCCQKKCFSEFTADEQEDLFEIFYSGQTKLLQDATVASCLSRKKISSSHKVTENPKSHYCQHKSNFEYFDNPDLNIKILFELFCDYYKEKTGDKLSMKYKTYFKYFKKNCNVHFRKSKTDVCDFCTSCERKIAENPNDPCQVEYIQHKQKVDKYFALKSKIITKCKLDPSCLVVEFDYAQNFSVLKLNVCAQFYKRLLWLHVFNIHIHNDGSSFLYSFMETQAKKDPNSVASFVHNCLLKKLHDQSQIKNIVLFSDFCGGQNKNMDIVLFCMWFPKVFHVDIRHIFPVRGHSFSQCDRNFGLIESKTRNL</sequence>
<dbReference type="Proteomes" id="UP001148838">
    <property type="component" value="Unassembled WGS sequence"/>
</dbReference>
<comment type="caution">
    <text evidence="1">The sequence shown here is derived from an EMBL/GenBank/DDBJ whole genome shotgun (WGS) entry which is preliminary data.</text>
</comment>
<protein>
    <submittedName>
        <fullName evidence="1">Uncharacterized protein</fullName>
    </submittedName>
</protein>
<evidence type="ECO:0000313" key="2">
    <source>
        <dbReference type="Proteomes" id="UP001148838"/>
    </source>
</evidence>
<reference evidence="1 2" key="1">
    <citation type="journal article" date="2022" name="Allergy">
        <title>Genome assembly and annotation of Periplaneta americana reveal a comprehensive cockroach allergen profile.</title>
        <authorList>
            <person name="Wang L."/>
            <person name="Xiong Q."/>
            <person name="Saelim N."/>
            <person name="Wang L."/>
            <person name="Nong W."/>
            <person name="Wan A.T."/>
            <person name="Shi M."/>
            <person name="Liu X."/>
            <person name="Cao Q."/>
            <person name="Hui J.H.L."/>
            <person name="Sookrung N."/>
            <person name="Leung T.F."/>
            <person name="Tungtrongchitr A."/>
            <person name="Tsui S.K.W."/>
        </authorList>
    </citation>
    <scope>NUCLEOTIDE SEQUENCE [LARGE SCALE GENOMIC DNA]</scope>
    <source>
        <strain evidence="1">PWHHKU_190912</strain>
    </source>
</reference>
<gene>
    <name evidence="1" type="ORF">ANN_03362</name>
</gene>
<keyword evidence="2" id="KW-1185">Reference proteome</keyword>
<dbReference type="PANTHER" id="PTHR46114">
    <property type="entry name" value="APPLE DOMAIN-CONTAINING PROTEIN"/>
    <property type="match status" value="1"/>
</dbReference>
<organism evidence="1 2">
    <name type="scientific">Periplaneta americana</name>
    <name type="common">American cockroach</name>
    <name type="synonym">Blatta americana</name>
    <dbReference type="NCBI Taxonomy" id="6978"/>
    <lineage>
        <taxon>Eukaryota</taxon>
        <taxon>Metazoa</taxon>
        <taxon>Ecdysozoa</taxon>
        <taxon>Arthropoda</taxon>
        <taxon>Hexapoda</taxon>
        <taxon>Insecta</taxon>
        <taxon>Pterygota</taxon>
        <taxon>Neoptera</taxon>
        <taxon>Polyneoptera</taxon>
        <taxon>Dictyoptera</taxon>
        <taxon>Blattodea</taxon>
        <taxon>Blattoidea</taxon>
        <taxon>Blattidae</taxon>
        <taxon>Blattinae</taxon>
        <taxon>Periplaneta</taxon>
    </lineage>
</organism>
<dbReference type="PANTHER" id="PTHR46114:SF2">
    <property type="entry name" value="CULLIN N-TERMINAL DOMAIN-CONTAINING PROTEIN"/>
    <property type="match status" value="1"/>
</dbReference>
<accession>A0ABQ8TYR5</accession>
<evidence type="ECO:0000313" key="1">
    <source>
        <dbReference type="EMBL" id="KAJ4451884.1"/>
    </source>
</evidence>
<proteinExistence type="predicted"/>
<name>A0ABQ8TYR5_PERAM</name>